<dbReference type="GO" id="GO:0005737">
    <property type="term" value="C:cytoplasm"/>
    <property type="evidence" value="ECO:0007669"/>
    <property type="project" value="TreeGrafter"/>
</dbReference>
<dbReference type="OrthoDB" id="86160at2"/>
<name>A0A5B9R1I1_9BACT</name>
<dbReference type="InterPro" id="IPR050251">
    <property type="entry name" value="HpcH-HpaI_aldolase"/>
</dbReference>
<dbReference type="Gene3D" id="3.20.20.60">
    <property type="entry name" value="Phosphoenolpyruvate-binding domains"/>
    <property type="match status" value="1"/>
</dbReference>
<reference evidence="5 6" key="1">
    <citation type="submission" date="2019-08" db="EMBL/GenBank/DDBJ databases">
        <title>Deep-cultivation of Planctomycetes and their phenomic and genomic characterization uncovers novel biology.</title>
        <authorList>
            <person name="Wiegand S."/>
            <person name="Jogler M."/>
            <person name="Boedeker C."/>
            <person name="Pinto D."/>
            <person name="Vollmers J."/>
            <person name="Rivas-Marin E."/>
            <person name="Kohn T."/>
            <person name="Peeters S.H."/>
            <person name="Heuer A."/>
            <person name="Rast P."/>
            <person name="Oberbeckmann S."/>
            <person name="Bunk B."/>
            <person name="Jeske O."/>
            <person name="Meyerdierks A."/>
            <person name="Storesund J.E."/>
            <person name="Kallscheuer N."/>
            <person name="Luecker S."/>
            <person name="Lage O.M."/>
            <person name="Pohl T."/>
            <person name="Merkel B.J."/>
            <person name="Hornburger P."/>
            <person name="Mueller R.-W."/>
            <person name="Bruemmer F."/>
            <person name="Labrenz M."/>
            <person name="Spormann A.M."/>
            <person name="Op den Camp H."/>
            <person name="Overmann J."/>
            <person name="Amann R."/>
            <person name="Jetten M.S.M."/>
            <person name="Mascher T."/>
            <person name="Medema M.H."/>
            <person name="Devos D.P."/>
            <person name="Kaster A.-K."/>
            <person name="Ovreas L."/>
            <person name="Rohde M."/>
            <person name="Galperin M.Y."/>
            <person name="Jogler C."/>
        </authorList>
    </citation>
    <scope>NUCLEOTIDE SEQUENCE [LARGE SCALE GENOMIC DNA]</scope>
    <source>
        <strain evidence="5 6">UC8</strain>
    </source>
</reference>
<dbReference type="KEGG" id="rul:UC8_57070"/>
<comment type="similarity">
    <text evidence="1">Belongs to the HpcH/HpaI aldolase family.</text>
</comment>
<dbReference type="EC" id="4.1.2.53" evidence="5"/>
<dbReference type="SUPFAM" id="SSF51621">
    <property type="entry name" value="Phosphoenolpyruvate/pyruvate domain"/>
    <property type="match status" value="1"/>
</dbReference>
<keyword evidence="3 5" id="KW-0456">Lyase</keyword>
<evidence type="ECO:0000256" key="2">
    <source>
        <dbReference type="ARBA" id="ARBA00022723"/>
    </source>
</evidence>
<evidence type="ECO:0000256" key="1">
    <source>
        <dbReference type="ARBA" id="ARBA00005568"/>
    </source>
</evidence>
<dbReference type="InterPro" id="IPR005000">
    <property type="entry name" value="Aldolase/citrate-lyase_domain"/>
</dbReference>
<protein>
    <submittedName>
        <fullName evidence="5">2-keto-3-deoxy-L-rhamnonate aldolase</fullName>
        <ecNumber evidence="5">4.1.2.53</ecNumber>
    </submittedName>
</protein>
<dbReference type="AlphaFoldDB" id="A0A5B9R1I1"/>
<dbReference type="PANTHER" id="PTHR30502:SF0">
    <property type="entry name" value="PHOSPHOENOLPYRUVATE CARBOXYLASE FAMILY PROTEIN"/>
    <property type="match status" value="1"/>
</dbReference>
<dbReference type="PANTHER" id="PTHR30502">
    <property type="entry name" value="2-KETO-3-DEOXY-L-RHAMNONATE ALDOLASE"/>
    <property type="match status" value="1"/>
</dbReference>
<proteinExistence type="inferred from homology"/>
<gene>
    <name evidence="5" type="primary">rhmA</name>
    <name evidence="5" type="ORF">UC8_57070</name>
</gene>
<evidence type="ECO:0000259" key="4">
    <source>
        <dbReference type="Pfam" id="PF03328"/>
    </source>
</evidence>
<dbReference type="EMBL" id="CP042914">
    <property type="protein sequence ID" value="QEG43655.1"/>
    <property type="molecule type" value="Genomic_DNA"/>
</dbReference>
<evidence type="ECO:0000313" key="6">
    <source>
        <dbReference type="Proteomes" id="UP000325286"/>
    </source>
</evidence>
<dbReference type="InterPro" id="IPR015813">
    <property type="entry name" value="Pyrv/PenolPyrv_kinase-like_dom"/>
</dbReference>
<dbReference type="Pfam" id="PF03328">
    <property type="entry name" value="HpcH_HpaI"/>
    <property type="match status" value="1"/>
</dbReference>
<feature type="domain" description="HpcH/HpaI aldolase/citrate lyase" evidence="4">
    <location>
        <begin position="32"/>
        <end position="249"/>
    </location>
</feature>
<dbReference type="InterPro" id="IPR040442">
    <property type="entry name" value="Pyrv_kinase-like_dom_sf"/>
</dbReference>
<accession>A0A5B9R1I1</accession>
<keyword evidence="6" id="KW-1185">Reference proteome</keyword>
<dbReference type="GO" id="GO:0106099">
    <property type="term" value="F:2-keto-3-deoxy-L-rhamnonate aldolase activity"/>
    <property type="evidence" value="ECO:0007669"/>
    <property type="project" value="UniProtKB-EC"/>
</dbReference>
<sequence>MPDSTADSQPSQSFADRLRGGQTLLGTMLTTAAPQWLPLVSAAGVDAVFIDTEHTPLDRREVAWMCRAFGAAGIASLVRIPAPDPYQACMALDDGATGVIAPYIETLEQVRQLVGATKHRPLKGHRLAERLGGQVFESALETYSRQRCRNNVLLIQVESQRAVDDLAQLVAVEGVDGTLLGPHDLTCNMGIPEQYDDQRFIDAVAEVCRVCRAANVAPGMPWWPPLGSVERYMQLGIQLMFYGSDAGLFGAALEQGIKQLRQVR</sequence>
<organism evidence="5 6">
    <name type="scientific">Roseimaritima ulvae</name>
    <dbReference type="NCBI Taxonomy" id="980254"/>
    <lineage>
        <taxon>Bacteria</taxon>
        <taxon>Pseudomonadati</taxon>
        <taxon>Planctomycetota</taxon>
        <taxon>Planctomycetia</taxon>
        <taxon>Pirellulales</taxon>
        <taxon>Pirellulaceae</taxon>
        <taxon>Roseimaritima</taxon>
    </lineage>
</organism>
<evidence type="ECO:0000256" key="3">
    <source>
        <dbReference type="ARBA" id="ARBA00023239"/>
    </source>
</evidence>
<keyword evidence="2" id="KW-0479">Metal-binding</keyword>
<dbReference type="Proteomes" id="UP000325286">
    <property type="component" value="Chromosome"/>
</dbReference>
<dbReference type="RefSeq" id="WP_068138137.1">
    <property type="nucleotide sequence ID" value="NZ_CP042914.1"/>
</dbReference>
<evidence type="ECO:0000313" key="5">
    <source>
        <dbReference type="EMBL" id="QEG43655.1"/>
    </source>
</evidence>
<dbReference type="GO" id="GO:0046872">
    <property type="term" value="F:metal ion binding"/>
    <property type="evidence" value="ECO:0007669"/>
    <property type="project" value="UniProtKB-KW"/>
</dbReference>